<feature type="region of interest" description="Disordered" evidence="1">
    <location>
        <begin position="289"/>
        <end position="321"/>
    </location>
</feature>
<sequence>MESFDVSAVVVLTHPVRTMAVTLNTSGAISSPAICLCLPYITVPCGNKELKPHPRGINGASSFVLSVGRTAEHSNMPDRVCFRGSTAGVHSFAKDSLDHEPSTFQSTKGSSTHPLACIVATKCFRTSSSSAWVIMVAAKSFGGIKKSSIFQNALSISIVLHELWSRLFGEQLDITGSLGCYELWVLSTVASTSVKLWRLYLVPSFSTLLEPYCIASVFTSWCPKDLHTERSIRAMISRRHQSWVAVSFRLDGIWEGARLRNPSHHCPFSPVARNPSYCPSSPLRLFSPPPRQGGLPNEASMRDGWPVRIRPTSPRRSRSYRTRHPLVSRTICCRIINGNLKTARCKYEQNEAKENELNPLLPADALSPHRYTQCDENTARQLRALRLVAMAHLLREAGGRGTVAERLVCSPPTKAIVPDDAVGRSFFLGDIPFPPPFHSGAAPYSSFITLIGCQDLDRSLPYGTCKIAGTYVRECCADSSVQVYASTPAQMLRDTRNLAKNYTLPSPPSLWSDHLQESEVHQPLFNRVRRLLDLERKMEFLCVTRRVLAKWESCKSHIHLTCELVCAGGPRKITVNRSRLLRVSGGVVTRNSARRNKDSVRDRNRALERESECPLHSTLHFKSDTLYRYRRPGSTSSELQDATWFDLVPLGVVCRGRMEEFLHALGREHAAPFSLAPCRARPVPVCAAHCLSMYHQKWTGRARPMELAESFSLSDDPRRDEAIKMQLDVPFVASCINTQHMAAISLRNQRPIRRFASCLDKKNIPVRYLCEAIGQYASCRPRSDDHEVVLSIIQQSGGAFLHTVRISARSGASPLCRSARPVGFGDRPCRNRMTSPRRNVVGTCQEFHAWSAQLCVKMYDEEDVILVEAAVIVIAGVIKRPRKFWIHPSLKSGNTYSGSDLIKDLLLYGVDS</sequence>
<organism evidence="2 3">
    <name type="scientific">Dryococelus australis</name>
    <dbReference type="NCBI Taxonomy" id="614101"/>
    <lineage>
        <taxon>Eukaryota</taxon>
        <taxon>Metazoa</taxon>
        <taxon>Ecdysozoa</taxon>
        <taxon>Arthropoda</taxon>
        <taxon>Hexapoda</taxon>
        <taxon>Insecta</taxon>
        <taxon>Pterygota</taxon>
        <taxon>Neoptera</taxon>
        <taxon>Polyneoptera</taxon>
        <taxon>Phasmatodea</taxon>
        <taxon>Verophasmatodea</taxon>
        <taxon>Anareolatae</taxon>
        <taxon>Phasmatidae</taxon>
        <taxon>Eurycanthinae</taxon>
        <taxon>Dryococelus</taxon>
    </lineage>
</organism>
<evidence type="ECO:0000256" key="1">
    <source>
        <dbReference type="SAM" id="MobiDB-lite"/>
    </source>
</evidence>
<accession>A0ABQ9GL12</accession>
<dbReference type="EMBL" id="JARBHB010000011">
    <property type="protein sequence ID" value="KAJ8872721.1"/>
    <property type="molecule type" value="Genomic_DNA"/>
</dbReference>
<proteinExistence type="predicted"/>
<evidence type="ECO:0000313" key="3">
    <source>
        <dbReference type="Proteomes" id="UP001159363"/>
    </source>
</evidence>
<dbReference type="Proteomes" id="UP001159363">
    <property type="component" value="Chromosome 10"/>
</dbReference>
<name>A0ABQ9GL12_9NEOP</name>
<reference evidence="2 3" key="1">
    <citation type="submission" date="2023-02" db="EMBL/GenBank/DDBJ databases">
        <title>LHISI_Scaffold_Assembly.</title>
        <authorList>
            <person name="Stuart O.P."/>
            <person name="Cleave R."/>
            <person name="Magrath M.J.L."/>
            <person name="Mikheyev A.S."/>
        </authorList>
    </citation>
    <scope>NUCLEOTIDE SEQUENCE [LARGE SCALE GENOMIC DNA]</scope>
    <source>
        <strain evidence="2">Daus_M_001</strain>
        <tissue evidence="2">Leg muscle</tissue>
    </source>
</reference>
<gene>
    <name evidence="2" type="ORF">PR048_026335</name>
</gene>
<evidence type="ECO:0000313" key="2">
    <source>
        <dbReference type="EMBL" id="KAJ8872721.1"/>
    </source>
</evidence>
<protein>
    <submittedName>
        <fullName evidence="2">Uncharacterized protein</fullName>
    </submittedName>
</protein>
<keyword evidence="3" id="KW-1185">Reference proteome</keyword>
<comment type="caution">
    <text evidence="2">The sequence shown here is derived from an EMBL/GenBank/DDBJ whole genome shotgun (WGS) entry which is preliminary data.</text>
</comment>